<keyword evidence="2" id="KW-1185">Reference proteome</keyword>
<dbReference type="Proteomes" id="UP000276133">
    <property type="component" value="Unassembled WGS sequence"/>
</dbReference>
<gene>
    <name evidence="1" type="ORF">BpHYR1_040681</name>
</gene>
<dbReference type="EMBL" id="REGN01000785">
    <property type="protein sequence ID" value="RNA39135.1"/>
    <property type="molecule type" value="Genomic_DNA"/>
</dbReference>
<protein>
    <submittedName>
        <fullName evidence="1">Uncharacterized protein</fullName>
    </submittedName>
</protein>
<evidence type="ECO:0000313" key="2">
    <source>
        <dbReference type="Proteomes" id="UP000276133"/>
    </source>
</evidence>
<accession>A0A3M7STV7</accession>
<evidence type="ECO:0000313" key="1">
    <source>
        <dbReference type="EMBL" id="RNA39135.1"/>
    </source>
</evidence>
<proteinExistence type="predicted"/>
<dbReference type="AlphaFoldDB" id="A0A3M7STV7"/>
<sequence>MSKSDQACSQKLRIESIKALKSNELLVTNPIEIVNILNEYFLSVFIIDTSSCLPPFNSKTDKVNSMNVSSKIEKCMKVRKHKNLDQNSRISKI</sequence>
<name>A0A3M7STV7_BRAPC</name>
<reference evidence="1 2" key="1">
    <citation type="journal article" date="2018" name="Sci. Rep.">
        <title>Genomic signatures of local adaptation to the degree of environmental predictability in rotifers.</title>
        <authorList>
            <person name="Franch-Gras L."/>
            <person name="Hahn C."/>
            <person name="Garcia-Roger E.M."/>
            <person name="Carmona M.J."/>
            <person name="Serra M."/>
            <person name="Gomez A."/>
        </authorList>
    </citation>
    <scope>NUCLEOTIDE SEQUENCE [LARGE SCALE GENOMIC DNA]</scope>
    <source>
        <strain evidence="1">HYR1</strain>
    </source>
</reference>
<comment type="caution">
    <text evidence="1">The sequence shown here is derived from an EMBL/GenBank/DDBJ whole genome shotgun (WGS) entry which is preliminary data.</text>
</comment>
<organism evidence="1 2">
    <name type="scientific">Brachionus plicatilis</name>
    <name type="common">Marine rotifer</name>
    <name type="synonym">Brachionus muelleri</name>
    <dbReference type="NCBI Taxonomy" id="10195"/>
    <lineage>
        <taxon>Eukaryota</taxon>
        <taxon>Metazoa</taxon>
        <taxon>Spiralia</taxon>
        <taxon>Gnathifera</taxon>
        <taxon>Rotifera</taxon>
        <taxon>Eurotatoria</taxon>
        <taxon>Monogononta</taxon>
        <taxon>Pseudotrocha</taxon>
        <taxon>Ploima</taxon>
        <taxon>Brachionidae</taxon>
        <taxon>Brachionus</taxon>
    </lineage>
</organism>